<name>A0A0A0EL28_9GAMM</name>
<accession>A0A0A0EL28</accession>
<dbReference type="AlphaFoldDB" id="A0A0A0EL28"/>
<evidence type="ECO:0008006" key="3">
    <source>
        <dbReference type="Google" id="ProtNLM"/>
    </source>
</evidence>
<evidence type="ECO:0000313" key="1">
    <source>
        <dbReference type="EMBL" id="KGM51721.1"/>
    </source>
</evidence>
<organism evidence="1 2">
    <name type="scientific">Lysobacter concretionis Ko07 = DSM 16239</name>
    <dbReference type="NCBI Taxonomy" id="1122185"/>
    <lineage>
        <taxon>Bacteria</taxon>
        <taxon>Pseudomonadati</taxon>
        <taxon>Pseudomonadota</taxon>
        <taxon>Gammaproteobacteria</taxon>
        <taxon>Lysobacterales</taxon>
        <taxon>Lysobacteraceae</taxon>
        <taxon>Novilysobacter</taxon>
    </lineage>
</organism>
<dbReference type="EMBL" id="AVPS01000005">
    <property type="protein sequence ID" value="KGM51721.1"/>
    <property type="molecule type" value="Genomic_DNA"/>
</dbReference>
<sequence length="181" mass="19193">MATLHPMNRNVTGRDATATAAFVVDGDDLLVRIDAKGLPPGIEHWQHFHGFADDRAAACPTARADVNSDGIIDLIETEAAAGTTMVPFDTDPAAMDIAHGQYPHARPDGTFSYEQTVSMPALNAAFAKAFAGQTPDLDRRVVFIHGVVTDAKLPTTVASLGPIPAHVTLPIACGVIERVRE</sequence>
<evidence type="ECO:0000313" key="2">
    <source>
        <dbReference type="Proteomes" id="UP000030017"/>
    </source>
</evidence>
<reference evidence="1 2" key="1">
    <citation type="submission" date="2013-08" db="EMBL/GenBank/DDBJ databases">
        <title>Genome sequencing of Lysobacter.</title>
        <authorList>
            <person name="Zhang S."/>
            <person name="Wang G."/>
        </authorList>
    </citation>
    <scope>NUCLEOTIDE SEQUENCE [LARGE SCALE GENOMIC DNA]</scope>
    <source>
        <strain evidence="1 2">Ko07</strain>
    </source>
</reference>
<comment type="caution">
    <text evidence="1">The sequence shown here is derived from an EMBL/GenBank/DDBJ whole genome shotgun (WGS) entry which is preliminary data.</text>
</comment>
<proteinExistence type="predicted"/>
<gene>
    <name evidence="1" type="ORF">N792_08605</name>
</gene>
<dbReference type="STRING" id="1122185.N792_08605"/>
<dbReference type="eggNOG" id="ENOG503354X">
    <property type="taxonomic scope" value="Bacteria"/>
</dbReference>
<keyword evidence="2" id="KW-1185">Reference proteome</keyword>
<dbReference type="Proteomes" id="UP000030017">
    <property type="component" value="Unassembled WGS sequence"/>
</dbReference>
<protein>
    <recommendedName>
        <fullName evidence="3">CHRD domain-containing protein</fullName>
    </recommendedName>
</protein>